<dbReference type="Pfam" id="PF00201">
    <property type="entry name" value="UDPGT"/>
    <property type="match status" value="1"/>
</dbReference>
<gene>
    <name evidence="7" type="ORF">C2S53_003702</name>
</gene>
<dbReference type="PANTHER" id="PTHR48044:SF29">
    <property type="entry name" value="GLYCOSYLTRANSFERASE"/>
    <property type="match status" value="1"/>
</dbReference>
<evidence type="ECO:0000256" key="2">
    <source>
        <dbReference type="ARBA" id="ARBA00022676"/>
    </source>
</evidence>
<dbReference type="Pfam" id="PF26168">
    <property type="entry name" value="Glyco_transf_N"/>
    <property type="match status" value="1"/>
</dbReference>
<dbReference type="GO" id="GO:0016138">
    <property type="term" value="P:glycoside biosynthetic process"/>
    <property type="evidence" value="ECO:0007669"/>
    <property type="project" value="UniProtKB-ARBA"/>
</dbReference>
<comment type="caution">
    <text evidence="7">The sequence shown here is derived from an EMBL/GenBank/DDBJ whole genome shotgun (WGS) entry which is preliminary data.</text>
</comment>
<evidence type="ECO:0000256" key="1">
    <source>
        <dbReference type="ARBA" id="ARBA00009995"/>
    </source>
</evidence>
<feature type="domain" description="Glycosyltransferase N-terminal" evidence="6">
    <location>
        <begin position="7"/>
        <end position="235"/>
    </location>
</feature>
<dbReference type="GO" id="GO:0008194">
    <property type="term" value="F:UDP-glycosyltransferase activity"/>
    <property type="evidence" value="ECO:0007669"/>
    <property type="project" value="InterPro"/>
</dbReference>
<protein>
    <recommendedName>
        <fullName evidence="5">Glycosyltransferase</fullName>
        <ecNumber evidence="5">2.4.1.-</ecNumber>
    </recommendedName>
</protein>
<comment type="similarity">
    <text evidence="1 4">Belongs to the UDP-glycosyltransferase family.</text>
</comment>
<dbReference type="EC" id="2.4.1.-" evidence="5"/>
<proteinExistence type="inferred from homology"/>
<keyword evidence="2 4" id="KW-0328">Glycosyltransferase</keyword>
<dbReference type="SUPFAM" id="SSF53756">
    <property type="entry name" value="UDP-Glycosyltransferase/glycogen phosphorylase"/>
    <property type="match status" value="1"/>
</dbReference>
<dbReference type="PANTHER" id="PTHR48044">
    <property type="entry name" value="GLYCOSYLTRANSFERASE"/>
    <property type="match status" value="1"/>
</dbReference>
<evidence type="ECO:0000313" key="8">
    <source>
        <dbReference type="Proteomes" id="UP001190926"/>
    </source>
</evidence>
<dbReference type="FunFam" id="3.40.50.2000:FF:000060">
    <property type="entry name" value="Glycosyltransferase"/>
    <property type="match status" value="1"/>
</dbReference>
<evidence type="ECO:0000256" key="3">
    <source>
        <dbReference type="ARBA" id="ARBA00022679"/>
    </source>
</evidence>
<dbReference type="Proteomes" id="UP001190926">
    <property type="component" value="Unassembled WGS sequence"/>
</dbReference>
<dbReference type="InterPro" id="IPR035595">
    <property type="entry name" value="UDP_glycos_trans_CS"/>
</dbReference>
<dbReference type="Gene3D" id="3.40.50.2000">
    <property type="entry name" value="Glycogen Phosphorylase B"/>
    <property type="match status" value="2"/>
</dbReference>
<evidence type="ECO:0000256" key="4">
    <source>
        <dbReference type="RuleBase" id="RU003718"/>
    </source>
</evidence>
<evidence type="ECO:0000256" key="5">
    <source>
        <dbReference type="RuleBase" id="RU362057"/>
    </source>
</evidence>
<dbReference type="InterPro" id="IPR058980">
    <property type="entry name" value="Glyco_transf_N"/>
</dbReference>
<dbReference type="EMBL" id="SDAM02029562">
    <property type="protein sequence ID" value="KAH6756282.1"/>
    <property type="molecule type" value="Genomic_DNA"/>
</dbReference>
<accession>A0AAD4INV4</accession>
<reference evidence="7 8" key="1">
    <citation type="journal article" date="2021" name="Nat. Commun.">
        <title>Incipient diploidization of the medicinal plant Perilla within 10,000 years.</title>
        <authorList>
            <person name="Zhang Y."/>
            <person name="Shen Q."/>
            <person name="Leng L."/>
            <person name="Zhang D."/>
            <person name="Chen S."/>
            <person name="Shi Y."/>
            <person name="Ning Z."/>
            <person name="Chen S."/>
        </authorList>
    </citation>
    <scope>NUCLEOTIDE SEQUENCE [LARGE SCALE GENOMIC DNA]</scope>
    <source>
        <strain evidence="8">cv. PC099</strain>
    </source>
</reference>
<evidence type="ECO:0000313" key="7">
    <source>
        <dbReference type="EMBL" id="KAH6756282.1"/>
    </source>
</evidence>
<dbReference type="CDD" id="cd03784">
    <property type="entry name" value="GT1_Gtf-like"/>
    <property type="match status" value="1"/>
</dbReference>
<organism evidence="7 8">
    <name type="scientific">Perilla frutescens var. hirtella</name>
    <name type="common">Perilla citriodora</name>
    <name type="synonym">Perilla setoyensis</name>
    <dbReference type="NCBI Taxonomy" id="608512"/>
    <lineage>
        <taxon>Eukaryota</taxon>
        <taxon>Viridiplantae</taxon>
        <taxon>Streptophyta</taxon>
        <taxon>Embryophyta</taxon>
        <taxon>Tracheophyta</taxon>
        <taxon>Spermatophyta</taxon>
        <taxon>Magnoliopsida</taxon>
        <taxon>eudicotyledons</taxon>
        <taxon>Gunneridae</taxon>
        <taxon>Pentapetalae</taxon>
        <taxon>asterids</taxon>
        <taxon>lamiids</taxon>
        <taxon>Lamiales</taxon>
        <taxon>Lamiaceae</taxon>
        <taxon>Nepetoideae</taxon>
        <taxon>Elsholtzieae</taxon>
        <taxon>Perilla</taxon>
    </lineage>
</organism>
<keyword evidence="3 4" id="KW-0808">Transferase</keyword>
<dbReference type="AlphaFoldDB" id="A0AAD4INV4"/>
<name>A0AAD4INV4_PERFH</name>
<evidence type="ECO:0000259" key="6">
    <source>
        <dbReference type="Pfam" id="PF26168"/>
    </source>
</evidence>
<sequence>MDTRSRSIRVVMFPWLAHGHISPFLQLAKSLAKRNFVTYICSSQINLNYIKKDLSPKDSISIKLVELHIAATPDLPPPYHTTNGLPPHLMAPLKRALDQSRPAFSTLLTTLNPDLVLYDFLQPWAPEEAASHNIPAVLFFPAGAAAISLLSHRWFQPASEYPFPAIYFRENEYSIFSRLVKSAGDDTGDHDRVTDCVRRSSEVVLIKTFRELEGKYIDFLCDLTHKKFVPVGPLVQELGKNVQDQENDNSIVEWLDRKDRRSTVFASFGSEYFLSENEVEEIAYGLEMSGVNFVWVLRFPAGERNKIDEKLPKGFLERVRERGMVVEGWAPQRRILSRPSVGGFMSHCGWSSVMEGVYSGVPIIAVPMHLDQPLNARLVAEVGFGEEVVRSRAGRLERDEVARVVRKVVVERSGEEVRRRAEVMSERMREKGEEEVDGVVEEVARLCRSKRLNLESQNSMDRLNVVNCDRGK</sequence>
<dbReference type="InterPro" id="IPR002213">
    <property type="entry name" value="UDP_glucos_trans"/>
</dbReference>
<dbReference type="PROSITE" id="PS00375">
    <property type="entry name" value="UDPGT"/>
    <property type="match status" value="1"/>
</dbReference>
<keyword evidence="8" id="KW-1185">Reference proteome</keyword>